<evidence type="ECO:0000256" key="8">
    <source>
        <dbReference type="ARBA" id="ARBA00022753"/>
    </source>
</evidence>
<evidence type="ECO:0000256" key="11">
    <source>
        <dbReference type="ARBA" id="ARBA00023121"/>
    </source>
</evidence>
<evidence type="ECO:0000256" key="10">
    <source>
        <dbReference type="ARBA" id="ARBA00023054"/>
    </source>
</evidence>
<feature type="region of interest" description="Disordered" evidence="17">
    <location>
        <begin position="1"/>
        <end position="66"/>
    </location>
</feature>
<dbReference type="GO" id="GO:0005764">
    <property type="term" value="C:lysosome"/>
    <property type="evidence" value="ECO:0007669"/>
    <property type="project" value="UniProtKB-SubCell"/>
</dbReference>
<dbReference type="GO" id="GO:0031901">
    <property type="term" value="C:early endosome membrane"/>
    <property type="evidence" value="ECO:0007669"/>
    <property type="project" value="UniProtKB-SubCell"/>
</dbReference>
<evidence type="ECO:0000256" key="1">
    <source>
        <dbReference type="ARBA" id="ARBA00004146"/>
    </source>
</evidence>
<dbReference type="Proteomes" id="UP000749559">
    <property type="component" value="Unassembled WGS sequence"/>
</dbReference>
<name>A0A8J1USZ6_OWEFU</name>
<feature type="coiled-coil region" evidence="16">
    <location>
        <begin position="258"/>
        <end position="306"/>
    </location>
</feature>
<evidence type="ECO:0000256" key="7">
    <source>
        <dbReference type="ARBA" id="ARBA00022553"/>
    </source>
</evidence>
<feature type="compositionally biased region" description="Polar residues" evidence="17">
    <location>
        <begin position="320"/>
        <end position="329"/>
    </location>
</feature>
<keyword evidence="9" id="KW-0653">Protein transport</keyword>
<dbReference type="PANTHER" id="PTHR22999:SF23">
    <property type="entry name" value="SORTING NEXIN-16"/>
    <property type="match status" value="1"/>
</dbReference>
<dbReference type="Pfam" id="PF00787">
    <property type="entry name" value="PX"/>
    <property type="match status" value="1"/>
</dbReference>
<dbReference type="SUPFAM" id="SSF64268">
    <property type="entry name" value="PX domain"/>
    <property type="match status" value="1"/>
</dbReference>
<dbReference type="InterPro" id="IPR001683">
    <property type="entry name" value="PX_dom"/>
</dbReference>
<feature type="compositionally biased region" description="Polar residues" evidence="17">
    <location>
        <begin position="1"/>
        <end position="15"/>
    </location>
</feature>
<keyword evidence="13" id="KW-0458">Lysosome</keyword>
<keyword evidence="8" id="KW-0967">Endosome</keyword>
<dbReference type="PROSITE" id="PS50195">
    <property type="entry name" value="PX"/>
    <property type="match status" value="1"/>
</dbReference>
<keyword evidence="20" id="KW-1185">Reference proteome</keyword>
<dbReference type="EMBL" id="CAIIXF020000003">
    <property type="protein sequence ID" value="CAH1780508.1"/>
    <property type="molecule type" value="Genomic_DNA"/>
</dbReference>
<dbReference type="GO" id="GO:0045022">
    <property type="term" value="P:early endosome to late endosome transport"/>
    <property type="evidence" value="ECO:0007669"/>
    <property type="project" value="TreeGrafter"/>
</dbReference>
<reference evidence="19" key="1">
    <citation type="submission" date="2022-03" db="EMBL/GenBank/DDBJ databases">
        <authorList>
            <person name="Martin C."/>
        </authorList>
    </citation>
    <scope>NUCLEOTIDE SEQUENCE</scope>
</reference>
<dbReference type="FunFam" id="3.30.1520.10:FF:000011">
    <property type="entry name" value="Putative sorting nexin-16"/>
    <property type="match status" value="1"/>
</dbReference>
<evidence type="ECO:0000256" key="14">
    <source>
        <dbReference type="ARBA" id="ARBA00063452"/>
    </source>
</evidence>
<organism evidence="19 20">
    <name type="scientific">Owenia fusiformis</name>
    <name type="common">Polychaete worm</name>
    <dbReference type="NCBI Taxonomy" id="6347"/>
    <lineage>
        <taxon>Eukaryota</taxon>
        <taxon>Metazoa</taxon>
        <taxon>Spiralia</taxon>
        <taxon>Lophotrochozoa</taxon>
        <taxon>Annelida</taxon>
        <taxon>Polychaeta</taxon>
        <taxon>Sedentaria</taxon>
        <taxon>Canalipalpata</taxon>
        <taxon>Sabellida</taxon>
        <taxon>Oweniida</taxon>
        <taxon>Oweniidae</taxon>
        <taxon>Owenia</taxon>
    </lineage>
</organism>
<feature type="compositionally biased region" description="Low complexity" evidence="17">
    <location>
        <begin position="349"/>
        <end position="365"/>
    </location>
</feature>
<evidence type="ECO:0000313" key="19">
    <source>
        <dbReference type="EMBL" id="CAH1780508.1"/>
    </source>
</evidence>
<comment type="caution">
    <text evidence="19">The sequence shown here is derived from an EMBL/GenBank/DDBJ whole genome shotgun (WGS) entry which is preliminary data.</text>
</comment>
<feature type="region of interest" description="Disordered" evidence="17">
    <location>
        <begin position="313"/>
        <end position="378"/>
    </location>
</feature>
<protein>
    <recommendedName>
        <fullName evidence="15">Sorting nexin-16</fullName>
    </recommendedName>
</protein>
<keyword evidence="12" id="KW-0472">Membrane</keyword>
<evidence type="ECO:0000256" key="16">
    <source>
        <dbReference type="SAM" id="Coils"/>
    </source>
</evidence>
<dbReference type="OrthoDB" id="76516at2759"/>
<evidence type="ECO:0000313" key="20">
    <source>
        <dbReference type="Proteomes" id="UP000749559"/>
    </source>
</evidence>
<evidence type="ECO:0000256" key="15">
    <source>
        <dbReference type="ARBA" id="ARBA00071931"/>
    </source>
</evidence>
<keyword evidence="10 16" id="KW-0175">Coiled coil</keyword>
<dbReference type="SMART" id="SM00312">
    <property type="entry name" value="PX"/>
    <property type="match status" value="1"/>
</dbReference>
<evidence type="ECO:0000256" key="5">
    <source>
        <dbReference type="ARBA" id="ARBA00022448"/>
    </source>
</evidence>
<dbReference type="GO" id="GO:0031902">
    <property type="term" value="C:late endosome membrane"/>
    <property type="evidence" value="ECO:0007669"/>
    <property type="project" value="UniProtKB-SubCell"/>
</dbReference>
<gene>
    <name evidence="19" type="ORF">OFUS_LOCUS7196</name>
</gene>
<evidence type="ECO:0000256" key="17">
    <source>
        <dbReference type="SAM" id="MobiDB-lite"/>
    </source>
</evidence>
<feature type="region of interest" description="Disordered" evidence="17">
    <location>
        <begin position="81"/>
        <end position="104"/>
    </location>
</feature>
<feature type="domain" description="PX" evidence="18">
    <location>
        <begin position="140"/>
        <end position="253"/>
    </location>
</feature>
<feature type="compositionally biased region" description="Polar residues" evidence="17">
    <location>
        <begin position="46"/>
        <end position="59"/>
    </location>
</feature>
<dbReference type="GO" id="GO:0006622">
    <property type="term" value="P:protein targeting to lysosome"/>
    <property type="evidence" value="ECO:0007669"/>
    <property type="project" value="TreeGrafter"/>
</dbReference>
<keyword evidence="11" id="KW-0446">Lipid-binding</keyword>
<comment type="subunit">
    <text evidence="14">Homooligomer. Interacts with EGFR.</text>
</comment>
<evidence type="ECO:0000256" key="2">
    <source>
        <dbReference type="ARBA" id="ARBA00004371"/>
    </source>
</evidence>
<evidence type="ECO:0000256" key="13">
    <source>
        <dbReference type="ARBA" id="ARBA00023228"/>
    </source>
</evidence>
<evidence type="ECO:0000256" key="6">
    <source>
        <dbReference type="ARBA" id="ARBA00022490"/>
    </source>
</evidence>
<evidence type="ECO:0000256" key="3">
    <source>
        <dbReference type="ARBA" id="ARBA00004492"/>
    </source>
</evidence>
<dbReference type="GO" id="GO:0008333">
    <property type="term" value="P:endosome to lysosome transport"/>
    <property type="evidence" value="ECO:0007669"/>
    <property type="project" value="TreeGrafter"/>
</dbReference>
<keyword evidence="5" id="KW-0813">Transport</keyword>
<keyword evidence="6" id="KW-0963">Cytoplasm</keyword>
<feature type="compositionally biased region" description="Polar residues" evidence="17">
    <location>
        <begin position="84"/>
        <end position="101"/>
    </location>
</feature>
<evidence type="ECO:0000256" key="9">
    <source>
        <dbReference type="ARBA" id="ARBA00022927"/>
    </source>
</evidence>
<dbReference type="GO" id="GO:0035091">
    <property type="term" value="F:phosphatidylinositol binding"/>
    <property type="evidence" value="ECO:0007669"/>
    <property type="project" value="InterPro"/>
</dbReference>
<keyword evidence="7" id="KW-0597">Phosphoprotein</keyword>
<dbReference type="Gene3D" id="3.30.1520.10">
    <property type="entry name" value="Phox-like domain"/>
    <property type="match status" value="1"/>
</dbReference>
<evidence type="ECO:0000259" key="18">
    <source>
        <dbReference type="PROSITE" id="PS50195"/>
    </source>
</evidence>
<dbReference type="AlphaFoldDB" id="A0A8J1USZ6"/>
<accession>A0A8J1USZ6</accession>
<dbReference type="PANTHER" id="PTHR22999">
    <property type="entry name" value="PX SERINE/THREONINE KINASE PXK"/>
    <property type="match status" value="1"/>
</dbReference>
<dbReference type="InterPro" id="IPR036871">
    <property type="entry name" value="PX_dom_sf"/>
</dbReference>
<evidence type="ECO:0000256" key="12">
    <source>
        <dbReference type="ARBA" id="ARBA00023136"/>
    </source>
</evidence>
<proteinExistence type="predicted"/>
<comment type="subcellular location">
    <subcellularLocation>
        <location evidence="4">Cytoplasm</location>
    </subcellularLocation>
    <subcellularLocation>
        <location evidence="1">Early endosome membrane</location>
    </subcellularLocation>
    <subcellularLocation>
        <location evidence="3">Late endosome membrane</location>
        <topology evidence="3">Peripheral membrane protein</topology>
        <orientation evidence="3">Cytoplasmic side</orientation>
    </subcellularLocation>
    <subcellularLocation>
        <location evidence="2">Lysosome</location>
    </subcellularLocation>
</comment>
<dbReference type="InterPro" id="IPR051837">
    <property type="entry name" value="SortingNexin/PXDomain-PKLike"/>
</dbReference>
<sequence>MDKSLTTDQLSNGASSMPEIIKEEQLPRCPSPAEDALSLAGEVEVQSDSAKYGSPSQKTENTDHLNRNSMEEFNEDVNDKDASLNISSHPQSASTPNAQTQNRDHGDIAQEDDIEDINVRLHRTLSELSTCSSQTEMVLSEDIKVPIVGFERMEQRARFTVFKIHVQKTYTEQWFIFRRYTDFVQLNSQLKGLFPHFRLALPPRRWFGDNFEAEFLEDRQLGLQAFLNNVVSHKRVCNSGPVRHFFCFDDPPGPHDSLEESRTLCESLEETVYNLKKDLQERDAKIELLESELALHKSQMEALMKALRIERSMNNRKRSSQSSIPSINDITEDEPSCIEADLGQPYAQSKDSSCTPDSSDSHSVSTVEATIHHTDSVK</sequence>
<evidence type="ECO:0000256" key="4">
    <source>
        <dbReference type="ARBA" id="ARBA00004496"/>
    </source>
</evidence>